<evidence type="ECO:0000256" key="2">
    <source>
        <dbReference type="ARBA" id="ARBA00016797"/>
    </source>
</evidence>
<evidence type="ECO:0000313" key="6">
    <source>
        <dbReference type="EMBL" id="HGE99286.1"/>
    </source>
</evidence>
<feature type="domain" description="Electron transfer flavoprotein alpha/beta-subunit N-terminal" evidence="5">
    <location>
        <begin position="24"/>
        <end position="212"/>
    </location>
</feature>
<evidence type="ECO:0000259" key="5">
    <source>
        <dbReference type="SMART" id="SM00893"/>
    </source>
</evidence>
<dbReference type="PIRSF" id="PIRSF000090">
    <property type="entry name" value="Beta-ETF"/>
    <property type="match status" value="1"/>
</dbReference>
<evidence type="ECO:0000256" key="4">
    <source>
        <dbReference type="ARBA" id="ARBA00022982"/>
    </source>
</evidence>
<dbReference type="Gene3D" id="3.40.50.620">
    <property type="entry name" value="HUPs"/>
    <property type="match status" value="1"/>
</dbReference>
<dbReference type="InterPro" id="IPR012255">
    <property type="entry name" value="ETF_b"/>
</dbReference>
<proteinExistence type="inferred from homology"/>
<dbReference type="AlphaFoldDB" id="A0A7C3UYQ9"/>
<name>A0A7C3UYQ9_UNCW3</name>
<comment type="similarity">
    <text evidence="1">Belongs to the ETF beta-subunit/FixA family.</text>
</comment>
<dbReference type="InterPro" id="IPR033948">
    <property type="entry name" value="ETF_beta_N"/>
</dbReference>
<keyword evidence="4" id="KW-0249">Electron transport</keyword>
<organism evidence="6">
    <name type="scientific">candidate division WOR-3 bacterium</name>
    <dbReference type="NCBI Taxonomy" id="2052148"/>
    <lineage>
        <taxon>Bacteria</taxon>
        <taxon>Bacteria division WOR-3</taxon>
    </lineage>
</organism>
<evidence type="ECO:0000256" key="3">
    <source>
        <dbReference type="ARBA" id="ARBA00022448"/>
    </source>
</evidence>
<keyword evidence="3" id="KW-0813">Transport</keyword>
<evidence type="ECO:0000256" key="1">
    <source>
        <dbReference type="ARBA" id="ARBA00007557"/>
    </source>
</evidence>
<gene>
    <name evidence="6" type="ORF">ENX07_04365</name>
</gene>
<dbReference type="EMBL" id="DTMQ01000029">
    <property type="protein sequence ID" value="HGE99286.1"/>
    <property type="molecule type" value="Genomic_DNA"/>
</dbReference>
<sequence>MNIFVFLKQVPHTESQIGVRADGKDVDLKNVNEWVINPYDEYAIEEGLRIRERLGGKVFVVAIGEERVKGALKTALGMGADEAVWISAEEQPYEIFKKAYLAYQFLKENQFDLILTGKMGIDYYLGSFPLLLAQFLDIPCVSGIVRLEIKDKVALATRETEAGKEISETQLPAIFTAEKGLNEPRYPTLRLLMSAQKKEILTHKAEDLIDQSQSFPSKIEIIKTYLPPPRKQGRIIEGEPEFQVKELVRLLREEARVI</sequence>
<comment type="caution">
    <text evidence="6">The sequence shown here is derived from an EMBL/GenBank/DDBJ whole genome shotgun (WGS) entry which is preliminary data.</text>
</comment>
<dbReference type="SMART" id="SM00893">
    <property type="entry name" value="ETF"/>
    <property type="match status" value="1"/>
</dbReference>
<reference evidence="6" key="1">
    <citation type="journal article" date="2020" name="mSystems">
        <title>Genome- and Community-Level Interaction Insights into Carbon Utilization and Element Cycling Functions of Hydrothermarchaeota in Hydrothermal Sediment.</title>
        <authorList>
            <person name="Zhou Z."/>
            <person name="Liu Y."/>
            <person name="Xu W."/>
            <person name="Pan J."/>
            <person name="Luo Z.H."/>
            <person name="Li M."/>
        </authorList>
    </citation>
    <scope>NUCLEOTIDE SEQUENCE [LARGE SCALE GENOMIC DNA]</scope>
    <source>
        <strain evidence="6">SpSt-906</strain>
    </source>
</reference>
<accession>A0A7C3UYQ9</accession>
<dbReference type="SUPFAM" id="SSF52402">
    <property type="entry name" value="Adenine nucleotide alpha hydrolases-like"/>
    <property type="match status" value="1"/>
</dbReference>
<dbReference type="InterPro" id="IPR014730">
    <property type="entry name" value="ETF_a/b_N"/>
</dbReference>
<dbReference type="PANTHER" id="PTHR21294:SF8">
    <property type="entry name" value="ELECTRON TRANSFER FLAVOPROTEIN SUBUNIT BETA"/>
    <property type="match status" value="1"/>
</dbReference>
<dbReference type="CDD" id="cd01714">
    <property type="entry name" value="ETF_beta"/>
    <property type="match status" value="1"/>
</dbReference>
<dbReference type="GO" id="GO:0009055">
    <property type="term" value="F:electron transfer activity"/>
    <property type="evidence" value="ECO:0007669"/>
    <property type="project" value="InterPro"/>
</dbReference>
<dbReference type="PANTHER" id="PTHR21294">
    <property type="entry name" value="ELECTRON TRANSFER FLAVOPROTEIN BETA-SUBUNIT"/>
    <property type="match status" value="1"/>
</dbReference>
<dbReference type="InterPro" id="IPR014729">
    <property type="entry name" value="Rossmann-like_a/b/a_fold"/>
</dbReference>
<protein>
    <recommendedName>
        <fullName evidence="2">Electron transfer flavoprotein subunit beta</fullName>
    </recommendedName>
</protein>
<dbReference type="Pfam" id="PF01012">
    <property type="entry name" value="ETF"/>
    <property type="match status" value="1"/>
</dbReference>